<dbReference type="AlphaFoldDB" id="E2SFK7"/>
<sequence>MKDDLIHRAELRGFITRTEILDSGYLDRDIREAIAIGLLTRIGSGLYAVSRTYTALTFDQRHAVRSRAVFQRHLQSVVLTHQSAAIMHGLPVWGLSLDEVHVTRRDHGRGRHEAGVQHHTGRIPDADIVEIDGALVSSPSRCVWEVACSASTEAGLVTADAAAHRGLVTPENLGETAATFAHWQGSRSARITTRLIDPRAESPGESRSRHLFWRFDVPMPDLQHRVLDARGRQIARTDFGWELWRHLAEFDGRIKYDGTFTPEGFESVFDEKRREDSIRAQEWGMSRIVWADLEPARAPHTAARILADLDRSRSRYGRRVVL</sequence>
<dbReference type="EMBL" id="ACLF03000012">
    <property type="protein sequence ID" value="EFQ82108.1"/>
    <property type="molecule type" value="Genomic_DNA"/>
</dbReference>
<evidence type="ECO:0000259" key="1">
    <source>
        <dbReference type="Pfam" id="PF13338"/>
    </source>
</evidence>
<dbReference type="InterPro" id="IPR025159">
    <property type="entry name" value="AbiEi_N"/>
</dbReference>
<feature type="domain" description="AbiEi antitoxin N-terminal" evidence="1">
    <location>
        <begin position="9"/>
        <end position="49"/>
    </location>
</feature>
<keyword evidence="3" id="KW-1185">Reference proteome</keyword>
<proteinExistence type="predicted"/>
<name>E2SFK7_9ACTN</name>
<dbReference type="eggNOG" id="COG5340">
    <property type="taxonomic scope" value="Bacteria"/>
</dbReference>
<dbReference type="Pfam" id="PF13338">
    <property type="entry name" value="AbiEi_4"/>
    <property type="match status" value="1"/>
</dbReference>
<evidence type="ECO:0000313" key="3">
    <source>
        <dbReference type="Proteomes" id="UP000003111"/>
    </source>
</evidence>
<dbReference type="OrthoDB" id="5143202at2"/>
<dbReference type="Proteomes" id="UP000003111">
    <property type="component" value="Unassembled WGS sequence"/>
</dbReference>
<accession>E2SFK7</accession>
<reference evidence="2" key="1">
    <citation type="submission" date="2010-08" db="EMBL/GenBank/DDBJ databases">
        <authorList>
            <person name="Muzny D."/>
            <person name="Qin X."/>
            <person name="Buhay C."/>
            <person name="Dugan-Rocha S."/>
            <person name="Ding Y."/>
            <person name="Chen G."/>
            <person name="Hawes A."/>
            <person name="Holder M."/>
            <person name="Jhangiani S."/>
            <person name="Johnson A."/>
            <person name="Khan Z."/>
            <person name="Li Z."/>
            <person name="Liu W."/>
            <person name="Liu X."/>
            <person name="Perez L."/>
            <person name="Shen H."/>
            <person name="Wang Q."/>
            <person name="Watt J."/>
            <person name="Xi L."/>
            <person name="Xin Y."/>
            <person name="Zhou J."/>
            <person name="Deng J."/>
            <person name="Jiang H."/>
            <person name="Liu Y."/>
            <person name="Qu J."/>
            <person name="Song X.-Z."/>
            <person name="Zhang L."/>
            <person name="Villasana D."/>
            <person name="Johnson A."/>
            <person name="Liu J."/>
            <person name="Liyanage D."/>
            <person name="Lorensuhewa L."/>
            <person name="Robinson T."/>
            <person name="Song A."/>
            <person name="Song B.-B."/>
            <person name="Dinh H."/>
            <person name="Thornton R."/>
            <person name="Coyle M."/>
            <person name="Francisco L."/>
            <person name="Jackson L."/>
            <person name="Javaid M."/>
            <person name="Korchina V."/>
            <person name="Kovar C."/>
            <person name="Mata R."/>
            <person name="Mathew T."/>
            <person name="Ngo R."/>
            <person name="Nguyen L."/>
            <person name="Nguyen N."/>
            <person name="Okwuonu G."/>
            <person name="Ongeri F."/>
            <person name="Pham C."/>
            <person name="Simmons D."/>
            <person name="Wilczek-Boney K."/>
            <person name="Hale W."/>
            <person name="Jakkamsetti A."/>
            <person name="Pham P."/>
            <person name="Ruth R."/>
            <person name="San Lucas F."/>
            <person name="Warren J."/>
            <person name="Zhang J."/>
            <person name="Zhao Z."/>
            <person name="Zhou C."/>
            <person name="Zhu D."/>
            <person name="Lee S."/>
            <person name="Bess C."/>
            <person name="Blankenburg K."/>
            <person name="Forbes L."/>
            <person name="Fu Q."/>
            <person name="Gubbala S."/>
            <person name="Hirani K."/>
            <person name="Jayaseelan J.C."/>
            <person name="Lara F."/>
            <person name="Munidasa M."/>
            <person name="Palculict T."/>
            <person name="Patil S."/>
            <person name="Pu L.-L."/>
            <person name="Saada N."/>
            <person name="Tang L."/>
            <person name="Weissenberger G."/>
            <person name="Zhu Y."/>
            <person name="Hemphill L."/>
            <person name="Shang Y."/>
            <person name="Youmans B."/>
            <person name="Ayvaz T."/>
            <person name="Ross M."/>
            <person name="Santibanez J."/>
            <person name="Aqrawi P."/>
            <person name="Gross S."/>
            <person name="Joshi V."/>
            <person name="Fowler G."/>
            <person name="Nazareth L."/>
            <person name="Reid J."/>
            <person name="Worley K."/>
            <person name="Petrosino J."/>
            <person name="Highlander S."/>
            <person name="Gibbs R."/>
        </authorList>
    </citation>
    <scope>NUCLEOTIDE SEQUENCE [LARGE SCALE GENOMIC DNA]</scope>
    <source>
        <strain evidence="2">DSM 15272</strain>
    </source>
</reference>
<comment type="caution">
    <text evidence="2">The sequence shown here is derived from an EMBL/GenBank/DDBJ whole genome shotgun (WGS) entry which is preliminary data.</text>
</comment>
<organism evidence="2 3">
    <name type="scientific">Aeromicrobium marinum DSM 15272</name>
    <dbReference type="NCBI Taxonomy" id="585531"/>
    <lineage>
        <taxon>Bacteria</taxon>
        <taxon>Bacillati</taxon>
        <taxon>Actinomycetota</taxon>
        <taxon>Actinomycetes</taxon>
        <taxon>Propionibacteriales</taxon>
        <taxon>Nocardioidaceae</taxon>
        <taxon>Aeromicrobium</taxon>
    </lineage>
</organism>
<dbReference type="STRING" id="585531.HMPREF0063_12816"/>
<evidence type="ECO:0000313" key="2">
    <source>
        <dbReference type="EMBL" id="EFQ82108.1"/>
    </source>
</evidence>
<dbReference type="HOGENOM" id="CLU_052626_4_1_11"/>
<protein>
    <recommendedName>
        <fullName evidence="1">AbiEi antitoxin N-terminal domain-containing protein</fullName>
    </recommendedName>
</protein>
<gene>
    <name evidence="2" type="ORF">HMPREF0063_12816</name>
</gene>
<dbReference type="RefSeq" id="WP_007079471.1">
    <property type="nucleotide sequence ID" value="NZ_CM001024.1"/>
</dbReference>